<dbReference type="OrthoDB" id="9785345at2"/>
<feature type="coiled-coil region" evidence="1">
    <location>
        <begin position="58"/>
        <end position="93"/>
    </location>
</feature>
<dbReference type="InterPro" id="IPR042047">
    <property type="entry name" value="SleB_dom1"/>
</dbReference>
<keyword evidence="4" id="KW-1185">Reference proteome</keyword>
<dbReference type="Gene3D" id="6.20.240.60">
    <property type="match status" value="1"/>
</dbReference>
<dbReference type="InterPro" id="IPR011105">
    <property type="entry name" value="Cell_wall_hydrolase_SleB"/>
</dbReference>
<protein>
    <submittedName>
        <fullName evidence="3">Spore cortex-lytic protein</fullName>
    </submittedName>
</protein>
<gene>
    <name evidence="3" type="ORF">CWO92_00410</name>
</gene>
<organism evidence="3 4">
    <name type="scientific">Heyndrickxia camelliae</name>
    <dbReference type="NCBI Taxonomy" id="1707093"/>
    <lineage>
        <taxon>Bacteria</taxon>
        <taxon>Bacillati</taxon>
        <taxon>Bacillota</taxon>
        <taxon>Bacilli</taxon>
        <taxon>Bacillales</taxon>
        <taxon>Bacillaceae</taxon>
        <taxon>Heyndrickxia</taxon>
    </lineage>
</organism>
<dbReference type="AlphaFoldDB" id="A0A2N3LPF9"/>
<evidence type="ECO:0000313" key="3">
    <source>
        <dbReference type="EMBL" id="PKR86562.1"/>
    </source>
</evidence>
<proteinExistence type="predicted"/>
<comment type="caution">
    <text evidence="3">The sequence shown here is derived from an EMBL/GenBank/DDBJ whole genome shotgun (WGS) entry which is preliminary data.</text>
</comment>
<accession>A0A2N3LPF9</accession>
<reference evidence="3 4" key="1">
    <citation type="submission" date="2017-11" db="EMBL/GenBank/DDBJ databases">
        <title>Bacillus camelliae sp. nov., isolated from pu'er tea.</title>
        <authorList>
            <person name="Niu L."/>
        </authorList>
    </citation>
    <scope>NUCLEOTIDE SEQUENCE [LARGE SCALE GENOMIC DNA]</scope>
    <source>
        <strain evidence="3 4">7578-1</strain>
    </source>
</reference>
<feature type="domain" description="Cell wall hydrolase SleB" evidence="2">
    <location>
        <begin position="116"/>
        <end position="218"/>
    </location>
</feature>
<dbReference type="Proteomes" id="UP000233440">
    <property type="component" value="Unassembled WGS sequence"/>
</dbReference>
<evidence type="ECO:0000259" key="2">
    <source>
        <dbReference type="Pfam" id="PF07486"/>
    </source>
</evidence>
<dbReference type="GO" id="GO:0016787">
    <property type="term" value="F:hydrolase activity"/>
    <property type="evidence" value="ECO:0007669"/>
    <property type="project" value="InterPro"/>
</dbReference>
<dbReference type="Pfam" id="PF07486">
    <property type="entry name" value="Hydrolase_2"/>
    <property type="match status" value="1"/>
</dbReference>
<keyword evidence="1" id="KW-0175">Coiled coil</keyword>
<evidence type="ECO:0000313" key="4">
    <source>
        <dbReference type="Proteomes" id="UP000233440"/>
    </source>
</evidence>
<dbReference type="RefSeq" id="WP_101352213.1">
    <property type="nucleotide sequence ID" value="NZ_PIQO01000001.1"/>
</dbReference>
<dbReference type="EMBL" id="PIQO01000001">
    <property type="protein sequence ID" value="PKR86562.1"/>
    <property type="molecule type" value="Genomic_DNA"/>
</dbReference>
<name>A0A2N3LPF9_9BACI</name>
<evidence type="ECO:0000256" key="1">
    <source>
        <dbReference type="SAM" id="Coils"/>
    </source>
</evidence>
<sequence>MKNIYMKVVVVACVATTTLIGIQNRTAEAFTGEHSVKIENLLIKEKQETKIQQAGFDIQKLSMTHDKIQDKVIKQEKEKRKQDKGKKEKMKEEYSIKISSKEKDLLARLVQAEAKGEPFKGKVAVATVVLNRLKSPEFPDTITGVIQQKVGDCYAFSPVQNGQIKKPASKDAKKAAEVALKSKDRLHDSVYFYNPEIATDTWIRSRDVVTTIGNHVFAK</sequence>
<dbReference type="Gene3D" id="1.10.10.2520">
    <property type="entry name" value="Cell wall hydrolase SleB, domain 1"/>
    <property type="match status" value="1"/>
</dbReference>